<keyword evidence="1" id="KW-0812">Transmembrane</keyword>
<feature type="transmembrane region" description="Helical" evidence="1">
    <location>
        <begin position="227"/>
        <end position="247"/>
    </location>
</feature>
<evidence type="ECO:0000256" key="1">
    <source>
        <dbReference type="SAM" id="Phobius"/>
    </source>
</evidence>
<dbReference type="AlphaFoldDB" id="A0A430F7L3"/>
<evidence type="ECO:0000313" key="2">
    <source>
        <dbReference type="EMBL" id="RSX47914.1"/>
    </source>
</evidence>
<keyword evidence="3" id="KW-1185">Reference proteome</keyword>
<accession>A0A430F7L3</accession>
<keyword evidence="1" id="KW-1133">Transmembrane helix</keyword>
<evidence type="ECO:0008006" key="4">
    <source>
        <dbReference type="Google" id="ProtNLM"/>
    </source>
</evidence>
<dbReference type="Proteomes" id="UP000288052">
    <property type="component" value="Unassembled WGS sequence"/>
</dbReference>
<sequence length="280" mass="30831">MKKKTMMAESPMDTQDATDVAIEAMNLYEMGEHARALRLTRQYLASDGEEDAEVWTLHAMLAMELDNVAEADAAISCAEDLVADDELAMEVRSLVNERKRLALGAKNLHEQSWRADGNDVENGLALHRSLRAIGQVEEANALERQLRLRFRGDDHVRAALNDARFSDSWIHARTSQSKAASATSDGRPLARHGFTAWLKRFLNVTEQGRNPFAGLGFGQKMVLGGKWMLAVICICHVAAVIVGALAVCVMEPAGWLLLGVAALVMTSKARGKQHGRRKEE</sequence>
<dbReference type="EMBL" id="QXGI01000004">
    <property type="protein sequence ID" value="RSX47914.1"/>
    <property type="molecule type" value="Genomic_DNA"/>
</dbReference>
<comment type="caution">
    <text evidence="2">The sequence shown here is derived from an EMBL/GenBank/DDBJ whole genome shotgun (WGS) entry which is preliminary data.</text>
</comment>
<protein>
    <recommendedName>
        <fullName evidence="4">Tetratricopeptide repeat protein</fullName>
    </recommendedName>
</protein>
<proteinExistence type="predicted"/>
<organism evidence="2 3">
    <name type="scientific">Bifidobacterium castoris</name>
    <dbReference type="NCBI Taxonomy" id="2306972"/>
    <lineage>
        <taxon>Bacteria</taxon>
        <taxon>Bacillati</taxon>
        <taxon>Actinomycetota</taxon>
        <taxon>Actinomycetes</taxon>
        <taxon>Bifidobacteriales</taxon>
        <taxon>Bifidobacteriaceae</taxon>
        <taxon>Bifidobacterium</taxon>
    </lineage>
</organism>
<gene>
    <name evidence="2" type="ORF">D2E22_1201</name>
</gene>
<dbReference type="SUPFAM" id="SSF48452">
    <property type="entry name" value="TPR-like"/>
    <property type="match status" value="1"/>
</dbReference>
<keyword evidence="1" id="KW-0472">Membrane</keyword>
<dbReference type="InterPro" id="IPR011990">
    <property type="entry name" value="TPR-like_helical_dom_sf"/>
</dbReference>
<evidence type="ECO:0000313" key="3">
    <source>
        <dbReference type="Proteomes" id="UP000288052"/>
    </source>
</evidence>
<name>A0A430F7L3_9BIFI</name>
<reference evidence="2 3" key="1">
    <citation type="submission" date="2018-09" db="EMBL/GenBank/DDBJ databases">
        <title>Characterization of the phylogenetic diversity of five novel species belonging to the genus Bifidobacterium.</title>
        <authorList>
            <person name="Lugli G.A."/>
            <person name="Duranti S."/>
            <person name="Milani C."/>
        </authorList>
    </citation>
    <scope>NUCLEOTIDE SEQUENCE [LARGE SCALE GENOMIC DNA]</scope>
    <source>
        <strain evidence="2 3">2020B</strain>
    </source>
</reference>